<gene>
    <name evidence="6" type="ORF">AB433_05125</name>
</gene>
<name>A0A0G3XJ08_9SPHN</name>
<accession>A0A0G3XJ08</accession>
<evidence type="ECO:0000256" key="1">
    <source>
        <dbReference type="ARBA" id="ARBA00004196"/>
    </source>
</evidence>
<evidence type="ECO:0000313" key="7">
    <source>
        <dbReference type="Proteomes" id="UP000035287"/>
    </source>
</evidence>
<dbReference type="PANTHER" id="PTHR32347:SF29">
    <property type="entry name" value="UPF0194 MEMBRANE PROTEIN YBHG"/>
    <property type="match status" value="1"/>
</dbReference>
<keyword evidence="4" id="KW-0812">Transmembrane</keyword>
<dbReference type="Pfam" id="PF25881">
    <property type="entry name" value="HH_YBHG"/>
    <property type="match status" value="1"/>
</dbReference>
<comment type="subcellular location">
    <subcellularLocation>
        <location evidence="1">Cell envelope</location>
    </subcellularLocation>
</comment>
<dbReference type="InterPro" id="IPR050465">
    <property type="entry name" value="UPF0194_transport"/>
</dbReference>
<proteinExistence type="predicted"/>
<dbReference type="SUPFAM" id="SSF111369">
    <property type="entry name" value="HlyD-like secretion proteins"/>
    <property type="match status" value="3"/>
</dbReference>
<dbReference type="STRING" id="1348774.AB433_05125"/>
<feature type="compositionally biased region" description="Low complexity" evidence="3">
    <location>
        <begin position="124"/>
        <end position="135"/>
    </location>
</feature>
<organism evidence="6 7">
    <name type="scientific">Croceicoccus naphthovorans</name>
    <dbReference type="NCBI Taxonomy" id="1348774"/>
    <lineage>
        <taxon>Bacteria</taxon>
        <taxon>Pseudomonadati</taxon>
        <taxon>Pseudomonadota</taxon>
        <taxon>Alphaproteobacteria</taxon>
        <taxon>Sphingomonadales</taxon>
        <taxon>Erythrobacteraceae</taxon>
        <taxon>Croceicoccus</taxon>
    </lineage>
</organism>
<evidence type="ECO:0000256" key="3">
    <source>
        <dbReference type="SAM" id="MobiDB-lite"/>
    </source>
</evidence>
<dbReference type="PANTHER" id="PTHR32347">
    <property type="entry name" value="EFFLUX SYSTEM COMPONENT YKNX-RELATED"/>
    <property type="match status" value="1"/>
</dbReference>
<dbReference type="GO" id="GO:0030313">
    <property type="term" value="C:cell envelope"/>
    <property type="evidence" value="ECO:0007669"/>
    <property type="project" value="UniProtKB-SubCell"/>
</dbReference>
<keyword evidence="4" id="KW-1133">Transmembrane helix</keyword>
<keyword evidence="7" id="KW-1185">Reference proteome</keyword>
<evidence type="ECO:0000259" key="5">
    <source>
        <dbReference type="Pfam" id="PF25881"/>
    </source>
</evidence>
<dbReference type="KEGG" id="cna:AB433_05125"/>
<feature type="transmembrane region" description="Helical" evidence="4">
    <location>
        <begin position="12"/>
        <end position="32"/>
    </location>
</feature>
<feature type="domain" description="YbhG-like alpha-helical hairpin" evidence="5">
    <location>
        <begin position="87"/>
        <end position="215"/>
    </location>
</feature>
<dbReference type="Proteomes" id="UP000035287">
    <property type="component" value="Chromosome"/>
</dbReference>
<dbReference type="AlphaFoldDB" id="A0A0G3XJ08"/>
<protein>
    <submittedName>
        <fullName evidence="6">Secretion protein HlyD</fullName>
    </submittedName>
</protein>
<evidence type="ECO:0000256" key="4">
    <source>
        <dbReference type="SAM" id="Phobius"/>
    </source>
</evidence>
<dbReference type="PATRIC" id="fig|1348774.3.peg.1075"/>
<keyword evidence="4" id="KW-0472">Membrane</keyword>
<evidence type="ECO:0000256" key="2">
    <source>
        <dbReference type="ARBA" id="ARBA00023054"/>
    </source>
</evidence>
<dbReference type="InterPro" id="IPR059052">
    <property type="entry name" value="HH_YbhG-like"/>
</dbReference>
<keyword evidence="2" id="KW-0175">Coiled coil</keyword>
<dbReference type="Gene3D" id="2.40.50.100">
    <property type="match status" value="1"/>
</dbReference>
<dbReference type="Gene3D" id="1.10.287.470">
    <property type="entry name" value="Helix hairpin bin"/>
    <property type="match status" value="2"/>
</dbReference>
<feature type="region of interest" description="Disordered" evidence="3">
    <location>
        <begin position="186"/>
        <end position="209"/>
    </location>
</feature>
<reference evidence="6 7" key="1">
    <citation type="submission" date="2015-06" db="EMBL/GenBank/DDBJ databases">
        <authorList>
            <person name="Zeng Y."/>
            <person name="Huang Y."/>
        </authorList>
    </citation>
    <scope>NUCLEOTIDE SEQUENCE [LARGE SCALE GENOMIC DNA]</scope>
    <source>
        <strain evidence="6 7">PQ-2</strain>
    </source>
</reference>
<dbReference type="Gene3D" id="2.40.30.170">
    <property type="match status" value="1"/>
</dbReference>
<dbReference type="EMBL" id="CP011770">
    <property type="protein sequence ID" value="AKM11550.1"/>
    <property type="molecule type" value="Genomic_DNA"/>
</dbReference>
<feature type="region of interest" description="Disordered" evidence="3">
    <location>
        <begin position="116"/>
        <end position="140"/>
    </location>
</feature>
<evidence type="ECO:0000313" key="6">
    <source>
        <dbReference type="EMBL" id="AKM11550.1"/>
    </source>
</evidence>
<sequence length="344" mass="36487">MPVRPSSWRTPVSRRNIAIIGAIVAVLLAAYFTKGLGLLGGSETGLTLYGNVDVRQVDLAFRGGGRIEAIGPEEGEQVKAGQAIARLDVAPMRDELAAARAQLGVANAELAKARAGSRPQEITQAEARSRQAQASLESAQEDYDRRAKLVETGAVSRQVFDATEAKLQSARAEARAAAAALSLAREGSRTEDRQAAAAQAEAARARRDSARTGLDDAVLRAPSGGTVLTRAREPGAIVGPGETVLTLTIDRPMRIRAYVGADDLSRISPGMKVQVTTDGNARRYAGKIAQIAPKAEFTPKTVQTEDLRADLVYRVRILIDDPDQGLRQGQPVTVNIPAARPAAD</sequence>